<dbReference type="Proteomes" id="UP001497516">
    <property type="component" value="Chromosome 10"/>
</dbReference>
<dbReference type="Gene3D" id="1.20.930.20">
    <property type="entry name" value="Adaptor protein Cbl, N-terminal domain"/>
    <property type="match status" value="1"/>
</dbReference>
<protein>
    <submittedName>
        <fullName evidence="1">Uncharacterized protein</fullName>
    </submittedName>
</protein>
<name>A0AAV2D1V4_9ROSI</name>
<accession>A0AAV2D1V4</accession>
<sequence>MIFDTKVSDRRIWGSPAVPPVSADPEQLLASLAEVTHAIGHKLEGCVFYTQKKNVSRLATLVTDLLTFFEGLEEEEEFLFHSQVSASLSSLLFTLQEVEYLVVECSRKETSMWMLHQLGFVVGLFRALTSDIGKVMKDLPLWILTSRPLENLGRLLALGAAELEYERDRRDKVAANDLKEILYDLNKVSYPDAGKVRRILSHLGIDCWTDCQNQILYIEQWRTQKFFIGVSAFKI</sequence>
<evidence type="ECO:0000313" key="1">
    <source>
        <dbReference type="EMBL" id="CAL1363394.1"/>
    </source>
</evidence>
<dbReference type="AlphaFoldDB" id="A0AAV2D1V4"/>
<evidence type="ECO:0000313" key="2">
    <source>
        <dbReference type="Proteomes" id="UP001497516"/>
    </source>
</evidence>
<keyword evidence="2" id="KW-1185">Reference proteome</keyword>
<gene>
    <name evidence="1" type="ORF">LTRI10_LOCUS9901</name>
</gene>
<dbReference type="GO" id="GO:0007166">
    <property type="term" value="P:cell surface receptor signaling pathway"/>
    <property type="evidence" value="ECO:0007669"/>
    <property type="project" value="InterPro"/>
</dbReference>
<dbReference type="InterPro" id="IPR036537">
    <property type="entry name" value="Adaptor_Cbl_N_dom_sf"/>
</dbReference>
<organism evidence="1 2">
    <name type="scientific">Linum trigynum</name>
    <dbReference type="NCBI Taxonomy" id="586398"/>
    <lineage>
        <taxon>Eukaryota</taxon>
        <taxon>Viridiplantae</taxon>
        <taxon>Streptophyta</taxon>
        <taxon>Embryophyta</taxon>
        <taxon>Tracheophyta</taxon>
        <taxon>Spermatophyta</taxon>
        <taxon>Magnoliopsida</taxon>
        <taxon>eudicotyledons</taxon>
        <taxon>Gunneridae</taxon>
        <taxon>Pentapetalae</taxon>
        <taxon>rosids</taxon>
        <taxon>fabids</taxon>
        <taxon>Malpighiales</taxon>
        <taxon>Linaceae</taxon>
        <taxon>Linum</taxon>
    </lineage>
</organism>
<dbReference type="EMBL" id="OZ034814">
    <property type="protein sequence ID" value="CAL1363394.1"/>
    <property type="molecule type" value="Genomic_DNA"/>
</dbReference>
<proteinExistence type="predicted"/>
<reference evidence="1 2" key="1">
    <citation type="submission" date="2024-04" db="EMBL/GenBank/DDBJ databases">
        <authorList>
            <person name="Fracassetti M."/>
        </authorList>
    </citation>
    <scope>NUCLEOTIDE SEQUENCE [LARGE SCALE GENOMIC DNA]</scope>
</reference>